<protein>
    <submittedName>
        <fullName evidence="1">Uncharacterized protein</fullName>
    </submittedName>
</protein>
<organism evidence="1 2">
    <name type="scientific">Ramlibacter lithotrophicus</name>
    <dbReference type="NCBI Taxonomy" id="2606681"/>
    <lineage>
        <taxon>Bacteria</taxon>
        <taxon>Pseudomonadati</taxon>
        <taxon>Pseudomonadota</taxon>
        <taxon>Betaproteobacteria</taxon>
        <taxon>Burkholderiales</taxon>
        <taxon>Comamonadaceae</taxon>
        <taxon>Ramlibacter</taxon>
    </lineage>
</organism>
<comment type="caution">
    <text evidence="1">The sequence shown here is derived from an EMBL/GenBank/DDBJ whole genome shotgun (WGS) entry which is preliminary data.</text>
</comment>
<dbReference type="EMBL" id="VTOX01000010">
    <property type="protein sequence ID" value="NKE68506.1"/>
    <property type="molecule type" value="Genomic_DNA"/>
</dbReference>
<name>A0A7X6DJV2_9BURK</name>
<proteinExistence type="predicted"/>
<evidence type="ECO:0000313" key="2">
    <source>
        <dbReference type="Proteomes" id="UP000521868"/>
    </source>
</evidence>
<reference evidence="1 2" key="1">
    <citation type="journal article" date="2020" name="Nature">
        <title>Bacterial chemolithoautotrophy via manganese oxidation.</title>
        <authorList>
            <person name="Yu H."/>
            <person name="Leadbetter J.R."/>
        </authorList>
    </citation>
    <scope>NUCLEOTIDE SEQUENCE [LARGE SCALE GENOMIC DNA]</scope>
    <source>
        <strain evidence="1 2">RBP-1</strain>
    </source>
</reference>
<dbReference type="Proteomes" id="UP000521868">
    <property type="component" value="Unassembled WGS sequence"/>
</dbReference>
<keyword evidence="2" id="KW-1185">Reference proteome</keyword>
<dbReference type="RefSeq" id="WP_168109619.1">
    <property type="nucleotide sequence ID" value="NZ_VTOX01000010.1"/>
</dbReference>
<sequence>MLSERVLDELVRRSALSEELCKALWPDLLVESKLQLLAALQADLSPSTPDWLVDLALEDKSPVVQYFALRHAYLRTKRTDIAESVRSFFVVSDEDVARHARAHAVEHPLVRAAVADFSSIGSKEYLRRFSQLERLVAVRNEGMFSLGSLVEFLEEAVDKMDDRELAAVAHEYFLRPDAKRELQRGRLDYADGESAYYAGDGMKKGWQVVRKAGPVLANVLVSNLPTSLGLATIEAKELATMPERVLELLVHDSLERKEVADLHRMMRDEPSHVPPKVIEALERASDFGRYDPEEIQRERRLASPLSERVTLEVVLELQKQVAALSAQLQEMRDNPPKRGFFG</sequence>
<gene>
    <name evidence="1" type="ORF">RAMLITH_22050</name>
</gene>
<dbReference type="AlphaFoldDB" id="A0A7X6DJV2"/>
<accession>A0A7X6DJV2</accession>
<evidence type="ECO:0000313" key="1">
    <source>
        <dbReference type="EMBL" id="NKE68506.1"/>
    </source>
</evidence>